<keyword evidence="2 5" id="KW-0812">Transmembrane</keyword>
<feature type="transmembrane region" description="Helical" evidence="5">
    <location>
        <begin position="314"/>
        <end position="334"/>
    </location>
</feature>
<dbReference type="InterPro" id="IPR011701">
    <property type="entry name" value="MFS"/>
</dbReference>
<dbReference type="EMBL" id="RSCD01000007">
    <property type="protein sequence ID" value="RSH91641.1"/>
    <property type="molecule type" value="Genomic_DNA"/>
</dbReference>
<evidence type="ECO:0000256" key="2">
    <source>
        <dbReference type="ARBA" id="ARBA00022692"/>
    </source>
</evidence>
<keyword evidence="4 5" id="KW-0472">Membrane</keyword>
<gene>
    <name evidence="6" type="ORF">EHS25_009010</name>
</gene>
<keyword evidence="3 5" id="KW-1133">Transmembrane helix</keyword>
<feature type="transmembrane region" description="Helical" evidence="5">
    <location>
        <begin position="432"/>
        <end position="450"/>
    </location>
</feature>
<dbReference type="InterPro" id="IPR036259">
    <property type="entry name" value="MFS_trans_sf"/>
</dbReference>
<feature type="transmembrane region" description="Helical" evidence="5">
    <location>
        <begin position="178"/>
        <end position="199"/>
    </location>
</feature>
<feature type="transmembrane region" description="Helical" evidence="5">
    <location>
        <begin position="119"/>
        <end position="137"/>
    </location>
</feature>
<dbReference type="Pfam" id="PF07690">
    <property type="entry name" value="MFS_1"/>
    <property type="match status" value="1"/>
</dbReference>
<dbReference type="GO" id="GO:0022857">
    <property type="term" value="F:transmembrane transporter activity"/>
    <property type="evidence" value="ECO:0007669"/>
    <property type="project" value="InterPro"/>
</dbReference>
<accession>A0A427YKT4</accession>
<organism evidence="6 7">
    <name type="scientific">Saitozyma podzolica</name>
    <dbReference type="NCBI Taxonomy" id="1890683"/>
    <lineage>
        <taxon>Eukaryota</taxon>
        <taxon>Fungi</taxon>
        <taxon>Dikarya</taxon>
        <taxon>Basidiomycota</taxon>
        <taxon>Agaricomycotina</taxon>
        <taxon>Tremellomycetes</taxon>
        <taxon>Tremellales</taxon>
        <taxon>Trimorphomycetaceae</taxon>
        <taxon>Saitozyma</taxon>
    </lineage>
</organism>
<feature type="transmembrane region" description="Helical" evidence="5">
    <location>
        <begin position="95"/>
        <end position="114"/>
    </location>
</feature>
<sequence length="544" mass="60095">MSDPALDIPGTTRILDERGEVIGSGAGAITLVPTPSSDPEDPLNWSQSRKNIHLACVILYTAATALFSSALYSIYAPLSDSTGLSIDQLNVGTGYSYLFIGLGTLIFQPAALAFGKRPVYLVTSLVTAALNIWTVFVQGNGQWIARCLLLGLFGAPNFSLIEVSIADLFFYHERSWPMGIYVCLLYAGACLGPLLSGYVFEGMGWQAVIYLSSGLMAIVFLILFIFLEETNYMRETPPLAASHQVAETSASVAPEDGEKYTDTKQPSAETTLHVPIHIDDRITTSWHGPRPFTFVKVSPHAGGIMWRGLVQPLALFRQPVIIWCGVMYGVYQIYYNRKSQIPTVSPRDTPDKHIGLTFLSPMLATIPGAVLGGFFTDKYTLHQARKNNGISEAEHKLKLFIFPTILTPIGLLMIGLGPYYNAHWMVFVVGEWILNLAGPLATLLVLTYAFDTYHAIQPRDRTGVHAAVQDCAPYLLAIIVIGMIVTFAFNYAITPWAFEWGFFNFAISAACIATAFNLTVLLMLKWGKYLRRTGESYYFKVINW</sequence>
<evidence type="ECO:0000256" key="4">
    <source>
        <dbReference type="ARBA" id="ARBA00023136"/>
    </source>
</evidence>
<feature type="transmembrane region" description="Helical" evidence="5">
    <location>
        <begin position="505"/>
        <end position="524"/>
    </location>
</feature>
<dbReference type="STRING" id="1890683.A0A427YKT4"/>
<evidence type="ECO:0000256" key="1">
    <source>
        <dbReference type="ARBA" id="ARBA00004141"/>
    </source>
</evidence>
<feature type="transmembrane region" description="Helical" evidence="5">
    <location>
        <begin position="397"/>
        <end position="420"/>
    </location>
</feature>
<protein>
    <recommendedName>
        <fullName evidence="8">Major facilitator superfamily (MFS) profile domain-containing protein</fullName>
    </recommendedName>
</protein>
<evidence type="ECO:0008006" key="8">
    <source>
        <dbReference type="Google" id="ProtNLM"/>
    </source>
</evidence>
<evidence type="ECO:0000313" key="6">
    <source>
        <dbReference type="EMBL" id="RSH91641.1"/>
    </source>
</evidence>
<feature type="transmembrane region" description="Helical" evidence="5">
    <location>
        <begin position="205"/>
        <end position="227"/>
    </location>
</feature>
<comment type="subcellular location">
    <subcellularLocation>
        <location evidence="1">Membrane</location>
        <topology evidence="1">Multi-pass membrane protein</topology>
    </subcellularLocation>
</comment>
<dbReference type="OrthoDB" id="5215911at2759"/>
<feature type="transmembrane region" description="Helical" evidence="5">
    <location>
        <begin position="52"/>
        <end position="75"/>
    </location>
</feature>
<evidence type="ECO:0000313" key="7">
    <source>
        <dbReference type="Proteomes" id="UP000279259"/>
    </source>
</evidence>
<dbReference type="AlphaFoldDB" id="A0A427YKT4"/>
<dbReference type="SUPFAM" id="SSF103473">
    <property type="entry name" value="MFS general substrate transporter"/>
    <property type="match status" value="1"/>
</dbReference>
<dbReference type="PANTHER" id="PTHR23502:SF30">
    <property type="entry name" value="TRANSPORTER, PUTATIVE (AFU_ORTHOLOGUE AFUA_8G04702)-RELATED"/>
    <property type="match status" value="1"/>
</dbReference>
<feature type="transmembrane region" description="Helical" evidence="5">
    <location>
        <begin position="471"/>
        <end position="493"/>
    </location>
</feature>
<dbReference type="PANTHER" id="PTHR23502">
    <property type="entry name" value="MAJOR FACILITATOR SUPERFAMILY"/>
    <property type="match status" value="1"/>
</dbReference>
<dbReference type="GO" id="GO:0005886">
    <property type="term" value="C:plasma membrane"/>
    <property type="evidence" value="ECO:0007669"/>
    <property type="project" value="TreeGrafter"/>
</dbReference>
<keyword evidence="7" id="KW-1185">Reference proteome</keyword>
<dbReference type="Gene3D" id="1.20.1250.20">
    <property type="entry name" value="MFS general substrate transporter like domains"/>
    <property type="match status" value="1"/>
</dbReference>
<comment type="caution">
    <text evidence="6">The sequence shown here is derived from an EMBL/GenBank/DDBJ whole genome shotgun (WGS) entry which is preliminary data.</text>
</comment>
<proteinExistence type="predicted"/>
<feature type="transmembrane region" description="Helical" evidence="5">
    <location>
        <begin position="143"/>
        <end position="171"/>
    </location>
</feature>
<evidence type="ECO:0000256" key="5">
    <source>
        <dbReference type="SAM" id="Phobius"/>
    </source>
</evidence>
<name>A0A427YKT4_9TREE</name>
<reference evidence="6 7" key="1">
    <citation type="submission" date="2018-11" db="EMBL/GenBank/DDBJ databases">
        <title>Genome sequence of Saitozyma podzolica DSM 27192.</title>
        <authorList>
            <person name="Aliyu H."/>
            <person name="Gorte O."/>
            <person name="Ochsenreither K."/>
        </authorList>
    </citation>
    <scope>NUCLEOTIDE SEQUENCE [LARGE SCALE GENOMIC DNA]</scope>
    <source>
        <strain evidence="6 7">DSM 27192</strain>
    </source>
</reference>
<evidence type="ECO:0000256" key="3">
    <source>
        <dbReference type="ARBA" id="ARBA00022989"/>
    </source>
</evidence>
<dbReference type="Proteomes" id="UP000279259">
    <property type="component" value="Unassembled WGS sequence"/>
</dbReference>
<feature type="transmembrane region" description="Helical" evidence="5">
    <location>
        <begin position="354"/>
        <end position="376"/>
    </location>
</feature>